<dbReference type="SUPFAM" id="SSF48557">
    <property type="entry name" value="L-aspartase-like"/>
    <property type="match status" value="1"/>
</dbReference>
<dbReference type="Pfam" id="PF08328">
    <property type="entry name" value="ASL_C"/>
    <property type="match status" value="1"/>
</dbReference>
<comment type="pathway">
    <text evidence="1">Purine metabolism; IMP biosynthesis via de novo pathway; 5-amino-1-(5-phospho-D-ribosyl)imidazole-4-carboxamide from 5-amino-1-(5-phospho-D-ribosyl)imidazole-4-carboxylate: step 2/2.</text>
</comment>
<evidence type="ECO:0000256" key="4">
    <source>
        <dbReference type="ARBA" id="ARBA00023239"/>
    </source>
</evidence>
<sequence>MSQTSPDTTPDDDAATAGTGASGPATARDERVSLAAVTPPIALGPLDGRYRAAVASLVDHLSEAALNRARVHVEVEWLIHLTSHHVVPGAPTLSSEEREYLRDVVRTFDGESIAELAETERVTVHDVKAVEYFLKRRLELAPDLLGEDTVLPKVTELVHFACTSEDVNNLSYALMVQGAVRDVWLPAARGVVGDLAVMAREHAAVPMLARTHGQPATPTTLGKELAVLAHRLQRQVRRVEGAEYLGKINGATGTYGAHLAAVPGADWVAVSRSFVEHLGLTWNPLTTQIESHDWQAELYADLARFNRILHNLATDVWTYISLGYFAQVRGQGTVGSSTMPHKVNPIRFENAEANLEISCALLDTLSATLVTSRLQRDLTDSTTQRNIGPAFGHSLLAIDNVRRGLAGLDADPAAMQRDLDANWEVLGEAVQSAMRAAGIAGVPGMDQPYERLKELTRGRRITGEDLRAFVAGLGLPDDVAARLSAMTPGSYTGAAADLVRYLDA</sequence>
<dbReference type="PROSITE" id="PS00163">
    <property type="entry name" value="FUMARATE_LYASES"/>
    <property type="match status" value="1"/>
</dbReference>
<protein>
    <submittedName>
        <fullName evidence="9">Adenylosuccinate lyase</fullName>
        <ecNumber evidence="9">4.3.2.2</ecNumber>
    </submittedName>
</protein>
<evidence type="ECO:0000313" key="10">
    <source>
        <dbReference type="Proteomes" id="UP000019753"/>
    </source>
</evidence>
<dbReference type="GO" id="GO:0006188">
    <property type="term" value="P:IMP biosynthetic process"/>
    <property type="evidence" value="ECO:0007669"/>
    <property type="project" value="InterPro"/>
</dbReference>
<evidence type="ECO:0000256" key="3">
    <source>
        <dbReference type="ARBA" id="ARBA00022755"/>
    </source>
</evidence>
<dbReference type="EMBL" id="AXCW01000109">
    <property type="protein sequence ID" value="EYR63278.1"/>
    <property type="molecule type" value="Genomic_DNA"/>
</dbReference>
<dbReference type="Proteomes" id="UP000019753">
    <property type="component" value="Unassembled WGS sequence"/>
</dbReference>
<dbReference type="Gene3D" id="1.20.200.10">
    <property type="entry name" value="Fumarase/aspartase (Central domain)"/>
    <property type="match status" value="1"/>
</dbReference>
<dbReference type="Gene3D" id="1.10.40.30">
    <property type="entry name" value="Fumarase/aspartase (C-terminal domain)"/>
    <property type="match status" value="1"/>
</dbReference>
<dbReference type="NCBIfam" id="NF006764">
    <property type="entry name" value="PRK09285.1"/>
    <property type="match status" value="1"/>
</dbReference>
<dbReference type="Gene3D" id="1.10.275.10">
    <property type="entry name" value="Fumarase/aspartase (N-terminal domain)"/>
    <property type="match status" value="1"/>
</dbReference>
<evidence type="ECO:0000313" key="9">
    <source>
        <dbReference type="EMBL" id="EYR63278.1"/>
    </source>
</evidence>
<evidence type="ECO:0000256" key="2">
    <source>
        <dbReference type="ARBA" id="ARBA00004734"/>
    </source>
</evidence>
<dbReference type="AlphaFoldDB" id="A0A021VQ89"/>
<evidence type="ECO:0000256" key="5">
    <source>
        <dbReference type="ARBA" id="ARBA00025012"/>
    </source>
</evidence>
<dbReference type="OrthoDB" id="9768878at2"/>
<dbReference type="RefSeq" id="WP_081802566.1">
    <property type="nucleotide sequence ID" value="NZ_AXCW01000109.1"/>
</dbReference>
<reference evidence="9 10" key="1">
    <citation type="submission" date="2014-01" db="EMBL/GenBank/DDBJ databases">
        <title>Actinotalea ferrariae CF5-4.</title>
        <authorList>
            <person name="Chen F."/>
            <person name="Li Y."/>
            <person name="Wang G."/>
        </authorList>
    </citation>
    <scope>NUCLEOTIDE SEQUENCE [LARGE SCALE GENOMIC DNA]</scope>
    <source>
        <strain evidence="9 10">CF5-4</strain>
    </source>
</reference>
<dbReference type="PRINTS" id="PR00149">
    <property type="entry name" value="FUMRATELYASE"/>
</dbReference>
<keyword evidence="4 9" id="KW-0456">Lyase</keyword>
<dbReference type="InterPro" id="IPR047136">
    <property type="entry name" value="PurB_bact"/>
</dbReference>
<name>A0A021VQ89_9CELL</name>
<feature type="compositionally biased region" description="Low complexity" evidence="6">
    <location>
        <begin position="15"/>
        <end position="26"/>
    </location>
</feature>
<accession>A0A021VQ89</accession>
<dbReference type="InterPro" id="IPR008948">
    <property type="entry name" value="L-Aspartase-like"/>
</dbReference>
<dbReference type="InterPro" id="IPR013539">
    <property type="entry name" value="PurB_C"/>
</dbReference>
<comment type="function">
    <text evidence="5">Catalyzes two reactions in de novo purine nucleotide biosynthesis. Catalyzes the breakdown of 5-aminoimidazole- (N-succinylocarboxamide) ribotide (SAICAR or 2-[5-amino-1-(5-phospho-beta-D-ribosyl)imidazole-4-carboxamido]succinate) to 5-aminoimidazole-4-carboxamide ribotide (AICAR or 5-amino-1-(5-phospho-beta-D-ribosyl)imidazole-4-carboxamide) and fumarate, and of adenylosuccinate (ADS or N(6)-(1,2-dicarboxyethyl)-AMP) to adenosine monophosphate (AMP) and fumarate.</text>
</comment>
<dbReference type="GO" id="GO:0004018">
    <property type="term" value="F:N6-(1,2-dicarboxyethyl)AMP AMP-lyase (fumarate-forming) activity"/>
    <property type="evidence" value="ECO:0007669"/>
    <property type="project" value="InterPro"/>
</dbReference>
<keyword evidence="10" id="KW-1185">Reference proteome</keyword>
<dbReference type="InterPro" id="IPR024083">
    <property type="entry name" value="Fumarase/histidase_N"/>
</dbReference>
<dbReference type="Pfam" id="PF00206">
    <property type="entry name" value="Lyase_1"/>
    <property type="match status" value="1"/>
</dbReference>
<comment type="pathway">
    <text evidence="2">Purine metabolism; AMP biosynthesis via de novo pathway; AMP from IMP: step 2/2.</text>
</comment>
<comment type="caution">
    <text evidence="9">The sequence shown here is derived from an EMBL/GenBank/DDBJ whole genome shotgun (WGS) entry which is preliminary data.</text>
</comment>
<feature type="region of interest" description="Disordered" evidence="6">
    <location>
        <begin position="1"/>
        <end position="32"/>
    </location>
</feature>
<evidence type="ECO:0000256" key="6">
    <source>
        <dbReference type="SAM" id="MobiDB-lite"/>
    </source>
</evidence>
<dbReference type="PANTHER" id="PTHR43411:SF1">
    <property type="entry name" value="ADENYLOSUCCINATE LYASE"/>
    <property type="match status" value="1"/>
</dbReference>
<feature type="domain" description="Adenylosuccinate lyase PurB C-terminal" evidence="8">
    <location>
        <begin position="372"/>
        <end position="492"/>
    </location>
</feature>
<dbReference type="PANTHER" id="PTHR43411">
    <property type="entry name" value="ADENYLOSUCCINATE LYASE"/>
    <property type="match status" value="1"/>
</dbReference>
<dbReference type="EC" id="4.3.2.2" evidence="9"/>
<organism evidence="9 10">
    <name type="scientific">Actinotalea ferrariae CF5-4</name>
    <dbReference type="NCBI Taxonomy" id="948458"/>
    <lineage>
        <taxon>Bacteria</taxon>
        <taxon>Bacillati</taxon>
        <taxon>Actinomycetota</taxon>
        <taxon>Actinomycetes</taxon>
        <taxon>Micrococcales</taxon>
        <taxon>Cellulomonadaceae</taxon>
        <taxon>Actinotalea</taxon>
    </lineage>
</organism>
<gene>
    <name evidence="9" type="ORF">N866_01655</name>
</gene>
<dbReference type="InterPro" id="IPR000362">
    <property type="entry name" value="Fumarate_lyase_fam"/>
</dbReference>
<dbReference type="InterPro" id="IPR022761">
    <property type="entry name" value="Fumarate_lyase_N"/>
</dbReference>
<evidence type="ECO:0000256" key="1">
    <source>
        <dbReference type="ARBA" id="ARBA00004706"/>
    </source>
</evidence>
<evidence type="ECO:0000259" key="7">
    <source>
        <dbReference type="Pfam" id="PF00206"/>
    </source>
</evidence>
<evidence type="ECO:0000259" key="8">
    <source>
        <dbReference type="Pfam" id="PF08328"/>
    </source>
</evidence>
<dbReference type="InterPro" id="IPR020557">
    <property type="entry name" value="Fumarate_lyase_CS"/>
</dbReference>
<proteinExistence type="predicted"/>
<keyword evidence="3" id="KW-0658">Purine biosynthesis</keyword>
<feature type="domain" description="Fumarate lyase N-terminal" evidence="7">
    <location>
        <begin position="48"/>
        <end position="351"/>
    </location>
</feature>